<dbReference type="eggNOG" id="ENOG5034BSP">
    <property type="taxonomic scope" value="Bacteria"/>
</dbReference>
<evidence type="ECO:0000313" key="3">
    <source>
        <dbReference type="Proteomes" id="UP000005926"/>
    </source>
</evidence>
<dbReference type="STRING" id="638301.HMPREF0444_0963"/>
<evidence type="ECO:0000256" key="1">
    <source>
        <dbReference type="SAM" id="SignalP"/>
    </source>
</evidence>
<accession>C8NGB8</accession>
<dbReference type="Proteomes" id="UP000005926">
    <property type="component" value="Unassembled WGS sequence"/>
</dbReference>
<name>C8NGB8_9LACT</name>
<dbReference type="EMBL" id="ACKZ01000017">
    <property type="protein sequence ID" value="EEW37330.1"/>
    <property type="molecule type" value="Genomic_DNA"/>
</dbReference>
<feature type="signal peptide" evidence="1">
    <location>
        <begin position="1"/>
        <end position="22"/>
    </location>
</feature>
<comment type="caution">
    <text evidence="2">The sequence shown here is derived from an EMBL/GenBank/DDBJ whole genome shotgun (WGS) entry which is preliminary data.</text>
</comment>
<gene>
    <name evidence="2" type="ORF">HMPREF0444_0963</name>
</gene>
<dbReference type="RefSeq" id="WP_005606998.1">
    <property type="nucleotide sequence ID" value="NZ_CP102283.1"/>
</dbReference>
<dbReference type="GeneID" id="78412701"/>
<keyword evidence="3" id="KW-1185">Reference proteome</keyword>
<sequence>MKKKTVITASALLLLTVGGVTALNVINPSWRENTIFATTRDKQLAYLKAHEKEIVEWIHSKYPKVESVQFDWNTYRVGAVSNGVSNNGYKLSVKGTFNDLPETVLYVSFSLDDADSMPDISRMGMNHPPGIRKNGVIINYE</sequence>
<evidence type="ECO:0000313" key="2">
    <source>
        <dbReference type="EMBL" id="EEW37330.1"/>
    </source>
</evidence>
<dbReference type="HOGENOM" id="CLU_133306_1_0_9"/>
<organism evidence="2 3">
    <name type="scientific">Granulicatella adiacens ATCC 49175</name>
    <dbReference type="NCBI Taxonomy" id="638301"/>
    <lineage>
        <taxon>Bacteria</taxon>
        <taxon>Bacillati</taxon>
        <taxon>Bacillota</taxon>
        <taxon>Bacilli</taxon>
        <taxon>Lactobacillales</taxon>
        <taxon>Carnobacteriaceae</taxon>
        <taxon>Granulicatella</taxon>
    </lineage>
</organism>
<reference evidence="2 3" key="1">
    <citation type="submission" date="2009-08" db="EMBL/GenBank/DDBJ databases">
        <authorList>
            <person name="Muzny D."/>
            <person name="Qin X."/>
            <person name="Deng J."/>
            <person name="Jiang H."/>
            <person name="Liu Y."/>
            <person name="Qu J."/>
            <person name="Song X.-Z."/>
            <person name="Zhang L."/>
            <person name="Thornton R."/>
            <person name="Coyle M."/>
            <person name="Francisco L."/>
            <person name="Jackson L."/>
            <person name="Javaid M."/>
            <person name="Korchina V."/>
            <person name="Kovar C."/>
            <person name="Mata R."/>
            <person name="Mathew T."/>
            <person name="Ngo R."/>
            <person name="Nguyen L."/>
            <person name="Nguyen N."/>
            <person name="Okwuonu G."/>
            <person name="Ongeri F."/>
            <person name="Pham C."/>
            <person name="Simmons D."/>
            <person name="Wilczek-Boney K."/>
            <person name="Hale W."/>
            <person name="Jakkamsetti A."/>
            <person name="Pham P."/>
            <person name="Ruth R."/>
            <person name="San Lucas F."/>
            <person name="Warren J."/>
            <person name="Zhang J."/>
            <person name="Zhao Z."/>
            <person name="Zhou C."/>
            <person name="Zhu D."/>
            <person name="Lee S."/>
            <person name="Bess C."/>
            <person name="Blankenburg K."/>
            <person name="Forbes L."/>
            <person name="Fu Q."/>
            <person name="Gubbala S."/>
            <person name="Hirani K."/>
            <person name="Jayaseelan J.C."/>
            <person name="Lara F."/>
            <person name="Munidasa M."/>
            <person name="Palculict T."/>
            <person name="Patil S."/>
            <person name="Pu L.-L."/>
            <person name="Saada N."/>
            <person name="Tang L."/>
            <person name="Weissenberger G."/>
            <person name="Zhu Y."/>
            <person name="Hemphill L."/>
            <person name="Shang Y."/>
            <person name="Youmans B."/>
            <person name="Ayvaz T."/>
            <person name="Ross M."/>
            <person name="Santibanez J."/>
            <person name="Aqrawi P."/>
            <person name="Gross S."/>
            <person name="Joshi V."/>
            <person name="Fowler G."/>
            <person name="Nazareth L."/>
            <person name="Reid J."/>
            <person name="Worley K."/>
            <person name="Petrosino J."/>
            <person name="Highlander S."/>
            <person name="Gibbs R."/>
        </authorList>
    </citation>
    <scope>NUCLEOTIDE SEQUENCE [LARGE SCALE GENOMIC DNA]</scope>
    <source>
        <strain evidence="2 3">ATCC 49175</strain>
    </source>
</reference>
<keyword evidence="1" id="KW-0732">Signal</keyword>
<proteinExistence type="predicted"/>
<feature type="chain" id="PRO_5002989705" evidence="1">
    <location>
        <begin position="23"/>
        <end position="141"/>
    </location>
</feature>
<protein>
    <submittedName>
        <fullName evidence="2">Uncharacterized protein</fullName>
    </submittedName>
</protein>
<dbReference type="AlphaFoldDB" id="C8NGB8"/>